<dbReference type="EMBL" id="KQ086403">
    <property type="protein sequence ID" value="KLO04920.1"/>
    <property type="molecule type" value="Genomic_DNA"/>
</dbReference>
<accession>A0A0H2QZI3</accession>
<reference evidence="1 2" key="1">
    <citation type="submission" date="2015-04" db="EMBL/GenBank/DDBJ databases">
        <title>Complete genome sequence of Schizopora paradoxa KUC8140, a cosmopolitan wood degrader in East Asia.</title>
        <authorList>
            <consortium name="DOE Joint Genome Institute"/>
            <person name="Min B."/>
            <person name="Park H."/>
            <person name="Jang Y."/>
            <person name="Kim J.-J."/>
            <person name="Kim K.H."/>
            <person name="Pangilinan J."/>
            <person name="Lipzen A."/>
            <person name="Riley R."/>
            <person name="Grigoriev I.V."/>
            <person name="Spatafora J.W."/>
            <person name="Choi I.-G."/>
        </authorList>
    </citation>
    <scope>NUCLEOTIDE SEQUENCE [LARGE SCALE GENOMIC DNA]</scope>
    <source>
        <strain evidence="1 2">KUC8140</strain>
    </source>
</reference>
<evidence type="ECO:0000313" key="2">
    <source>
        <dbReference type="Proteomes" id="UP000053477"/>
    </source>
</evidence>
<dbReference type="InParanoid" id="A0A0H2QZI3"/>
<proteinExistence type="predicted"/>
<organism evidence="1 2">
    <name type="scientific">Schizopora paradoxa</name>
    <dbReference type="NCBI Taxonomy" id="27342"/>
    <lineage>
        <taxon>Eukaryota</taxon>
        <taxon>Fungi</taxon>
        <taxon>Dikarya</taxon>
        <taxon>Basidiomycota</taxon>
        <taxon>Agaricomycotina</taxon>
        <taxon>Agaricomycetes</taxon>
        <taxon>Hymenochaetales</taxon>
        <taxon>Schizoporaceae</taxon>
        <taxon>Schizopora</taxon>
    </lineage>
</organism>
<keyword evidence="2" id="KW-1185">Reference proteome</keyword>
<gene>
    <name evidence="1" type="ORF">SCHPADRAFT_896680</name>
</gene>
<name>A0A0H2QZI3_9AGAM</name>
<evidence type="ECO:0000313" key="1">
    <source>
        <dbReference type="EMBL" id="KLO04920.1"/>
    </source>
</evidence>
<dbReference type="Proteomes" id="UP000053477">
    <property type="component" value="Unassembled WGS sequence"/>
</dbReference>
<protein>
    <submittedName>
        <fullName evidence="1">Uncharacterized protein</fullName>
    </submittedName>
</protein>
<sequence>MAWKKTNNVVLSAVHFAASQSVSEAREAHKEAKHENEKAIYHPVLQKDRLPVSSNLCYPPAHAHLHFTVRVPAAIAALTASIIFIYSSHLVLKAHYDSFDSCAGRDRARARCDGAAPGASTLLMQESGMVMLVRTPSTVCAALILVCSAVYCGGRTGVVLAWICNGNRHANFVLCSDNYAVKRRRPPPT</sequence>
<dbReference type="AlphaFoldDB" id="A0A0H2QZI3"/>